<gene>
    <name evidence="1" type="ORF">RNB18_06095</name>
</gene>
<reference evidence="2" key="1">
    <citation type="submission" date="2023-07" db="EMBL/GenBank/DDBJ databases">
        <title>30 novel species of actinomycetes from the DSMZ collection.</title>
        <authorList>
            <person name="Nouioui I."/>
        </authorList>
    </citation>
    <scope>NUCLEOTIDE SEQUENCE [LARGE SCALE GENOMIC DNA]</scope>
    <source>
        <strain evidence="2">DSM 41640</strain>
    </source>
</reference>
<name>A0ABU2V2Y6_9ACTN</name>
<evidence type="ECO:0000313" key="2">
    <source>
        <dbReference type="Proteomes" id="UP001183824"/>
    </source>
</evidence>
<keyword evidence="2" id="KW-1185">Reference proteome</keyword>
<sequence>MQAYEVYRKAMTKDHWKGWWVNWPLSQLVRVGDVYDRQGDDIRRAGKLADHGVTFHAERGTSPGNFTYDSNHSVEVRYKASGTVPDAFSVLTQTDAGASVTFQRKNTAFVAYREIQQRMISDVRRLGNDLITLWWNGAWDNSLLVVTGVTYAAAGTVLSAASTGATAELKLSATAGAAGAFELADLALGASVVRRSALGAEWTGTDITPFYQVVRLRKTWLDKVVVDYGPRPPGHGAQAEALPSLMAEEIQDDPGAALALLDSEDQLPFPDSGDG</sequence>
<comment type="caution">
    <text evidence="1">The sequence shown here is derived from an EMBL/GenBank/DDBJ whole genome shotgun (WGS) entry which is preliminary data.</text>
</comment>
<dbReference type="Proteomes" id="UP001183824">
    <property type="component" value="Unassembled WGS sequence"/>
</dbReference>
<protein>
    <submittedName>
        <fullName evidence="1">Uncharacterized protein</fullName>
    </submittedName>
</protein>
<dbReference type="EMBL" id="JAVREZ010000002">
    <property type="protein sequence ID" value="MDT0479743.1"/>
    <property type="molecule type" value="Genomic_DNA"/>
</dbReference>
<evidence type="ECO:0000313" key="1">
    <source>
        <dbReference type="EMBL" id="MDT0479743.1"/>
    </source>
</evidence>
<dbReference type="RefSeq" id="WP_311713123.1">
    <property type="nucleotide sequence ID" value="NZ_JAVREZ010000002.1"/>
</dbReference>
<organism evidence="1 2">
    <name type="scientific">Streptomyces doebereineriae</name>
    <dbReference type="NCBI Taxonomy" id="3075528"/>
    <lineage>
        <taxon>Bacteria</taxon>
        <taxon>Bacillati</taxon>
        <taxon>Actinomycetota</taxon>
        <taxon>Actinomycetes</taxon>
        <taxon>Kitasatosporales</taxon>
        <taxon>Streptomycetaceae</taxon>
        <taxon>Streptomyces</taxon>
    </lineage>
</organism>
<accession>A0ABU2V2Y6</accession>
<proteinExistence type="predicted"/>